<keyword evidence="2" id="KW-1185">Reference proteome</keyword>
<protein>
    <submittedName>
        <fullName evidence="1">Uncharacterized protein</fullName>
    </submittedName>
</protein>
<dbReference type="EMBL" id="ML992663">
    <property type="protein sequence ID" value="KAF2216789.1"/>
    <property type="molecule type" value="Genomic_DNA"/>
</dbReference>
<sequence length="166" mass="18574">MASEAAEQTLWNMHADLTLAPLTRSSCQIVARVSDFGDLRKQLIDRHLVKMNFIDRAAAARCFAVLFVSADFGRRAEKAIVPNSFRGAEMLIVGAVNKIMQEKKTEKKEKEKIQPTALQGTEITLSVYAHPRKVLELLHQGASCEHCVFRQAGKAPGAKDRGRRWQ</sequence>
<gene>
    <name evidence="1" type="ORF">CERZMDRAFT_80825</name>
</gene>
<dbReference type="OrthoDB" id="10395876at2759"/>
<accession>A0A6A6FTT9</accession>
<dbReference type="Proteomes" id="UP000799539">
    <property type="component" value="Unassembled WGS sequence"/>
</dbReference>
<proteinExistence type="predicted"/>
<evidence type="ECO:0000313" key="2">
    <source>
        <dbReference type="Proteomes" id="UP000799539"/>
    </source>
</evidence>
<dbReference type="AlphaFoldDB" id="A0A6A6FTT9"/>
<reference evidence="1" key="1">
    <citation type="journal article" date="2020" name="Stud. Mycol.">
        <title>101 Dothideomycetes genomes: a test case for predicting lifestyles and emergence of pathogens.</title>
        <authorList>
            <person name="Haridas S."/>
            <person name="Albert R."/>
            <person name="Binder M."/>
            <person name="Bloem J."/>
            <person name="Labutti K."/>
            <person name="Salamov A."/>
            <person name="Andreopoulos B."/>
            <person name="Baker S."/>
            <person name="Barry K."/>
            <person name="Bills G."/>
            <person name="Bluhm B."/>
            <person name="Cannon C."/>
            <person name="Castanera R."/>
            <person name="Culley D."/>
            <person name="Daum C."/>
            <person name="Ezra D."/>
            <person name="Gonzalez J."/>
            <person name="Henrissat B."/>
            <person name="Kuo A."/>
            <person name="Liang C."/>
            <person name="Lipzen A."/>
            <person name="Lutzoni F."/>
            <person name="Magnuson J."/>
            <person name="Mondo S."/>
            <person name="Nolan M."/>
            <person name="Ohm R."/>
            <person name="Pangilinan J."/>
            <person name="Park H.-J."/>
            <person name="Ramirez L."/>
            <person name="Alfaro M."/>
            <person name="Sun H."/>
            <person name="Tritt A."/>
            <person name="Yoshinaga Y."/>
            <person name="Zwiers L.-H."/>
            <person name="Turgeon B."/>
            <person name="Goodwin S."/>
            <person name="Spatafora J."/>
            <person name="Crous P."/>
            <person name="Grigoriev I."/>
        </authorList>
    </citation>
    <scope>NUCLEOTIDE SEQUENCE</scope>
    <source>
        <strain evidence="1">SCOH1-5</strain>
    </source>
</reference>
<organism evidence="1 2">
    <name type="scientific">Cercospora zeae-maydis SCOH1-5</name>
    <dbReference type="NCBI Taxonomy" id="717836"/>
    <lineage>
        <taxon>Eukaryota</taxon>
        <taxon>Fungi</taxon>
        <taxon>Dikarya</taxon>
        <taxon>Ascomycota</taxon>
        <taxon>Pezizomycotina</taxon>
        <taxon>Dothideomycetes</taxon>
        <taxon>Dothideomycetidae</taxon>
        <taxon>Mycosphaerellales</taxon>
        <taxon>Mycosphaerellaceae</taxon>
        <taxon>Cercospora</taxon>
    </lineage>
</organism>
<name>A0A6A6FTT9_9PEZI</name>
<evidence type="ECO:0000313" key="1">
    <source>
        <dbReference type="EMBL" id="KAF2216789.1"/>
    </source>
</evidence>